<accession>A0A161WTG4</accession>
<dbReference type="PROSITE" id="PS01332">
    <property type="entry name" value="HTH_RRF2_1"/>
    <property type="match status" value="1"/>
</dbReference>
<organism evidence="4 5">
    <name type="scientific">Geobacillus stearothermophilus</name>
    <name type="common">Bacillus stearothermophilus</name>
    <dbReference type="NCBI Taxonomy" id="1422"/>
    <lineage>
        <taxon>Bacteria</taxon>
        <taxon>Bacillati</taxon>
        <taxon>Bacillota</taxon>
        <taxon>Bacilli</taxon>
        <taxon>Bacillales</taxon>
        <taxon>Anoxybacillaceae</taxon>
        <taxon>Geobacillus</taxon>
    </lineage>
</organism>
<comment type="cofactor">
    <cofactor evidence="2">
        <name>[2Fe-2S] cluster</name>
        <dbReference type="ChEBI" id="CHEBI:190135"/>
    </cofactor>
</comment>
<dbReference type="NCBIfam" id="TIGR00738">
    <property type="entry name" value="rrf2_super"/>
    <property type="match status" value="1"/>
</dbReference>
<dbReference type="PATRIC" id="fig|1422.12.peg.2640"/>
<dbReference type="RefSeq" id="WP_033010926.1">
    <property type="nucleotide sequence ID" value="NZ_JARMTB010000010.1"/>
</dbReference>
<dbReference type="Gene3D" id="1.10.10.10">
    <property type="entry name" value="Winged helix-like DNA-binding domain superfamily/Winged helix DNA-binding domain"/>
    <property type="match status" value="1"/>
</dbReference>
<protein>
    <recommendedName>
        <fullName evidence="3">HTH-type transcriptional regulator NsrR</fullName>
    </recommendedName>
</protein>
<dbReference type="PROSITE" id="PS51197">
    <property type="entry name" value="HTH_RRF2_2"/>
    <property type="match status" value="1"/>
</dbReference>
<comment type="caution">
    <text evidence="4">The sequence shown here is derived from an EMBL/GenBank/DDBJ whole genome shotgun (WGS) entry which is preliminary data.</text>
</comment>
<reference evidence="4 5" key="1">
    <citation type="submission" date="2016-01" db="EMBL/GenBank/DDBJ databases">
        <title>Draft Genome Sequences of Seven Thermophilic Sporeformers Isolated from Foods.</title>
        <authorList>
            <person name="Berendsen E.M."/>
            <person name="Wells-Bennik M.H."/>
            <person name="Krawcyk A.O."/>
            <person name="De Jong A."/>
            <person name="Holsappel S."/>
            <person name="Eijlander R.T."/>
            <person name="Kuipers O.P."/>
        </authorList>
    </citation>
    <scope>NUCLEOTIDE SEQUENCE [LARGE SCALE GENOMIC DNA]</scope>
    <source>
        <strain evidence="4 5">B4114</strain>
    </source>
</reference>
<dbReference type="InterPro" id="IPR000944">
    <property type="entry name" value="Tscrpt_reg_Rrf2"/>
</dbReference>
<proteinExistence type="predicted"/>
<dbReference type="GO" id="GO:0003677">
    <property type="term" value="F:DNA binding"/>
    <property type="evidence" value="ECO:0007669"/>
    <property type="project" value="UniProtKB-KW"/>
</dbReference>
<evidence type="ECO:0000313" key="4">
    <source>
        <dbReference type="EMBL" id="KYD32098.1"/>
    </source>
</evidence>
<dbReference type="SUPFAM" id="SSF46785">
    <property type="entry name" value="Winged helix' DNA-binding domain"/>
    <property type="match status" value="1"/>
</dbReference>
<sequence>MQLTNYTEYALRVLLFLGTLDEGEKTNIKEISTAFSLSEHHLSKIVHELGKLGYIETIRGRNGGIRLAKRPEEIVIGAVVRETEDNLSLVECFAAHGNECVLTPSCRLRFALREALEAFLRVLDAYTLADLLENRTSLRALLGERRDR</sequence>
<dbReference type="GO" id="GO:0005829">
    <property type="term" value="C:cytosol"/>
    <property type="evidence" value="ECO:0007669"/>
    <property type="project" value="TreeGrafter"/>
</dbReference>
<evidence type="ECO:0000313" key="5">
    <source>
        <dbReference type="Proteomes" id="UP000075517"/>
    </source>
</evidence>
<keyword evidence="1" id="KW-0238">DNA-binding</keyword>
<dbReference type="InterPro" id="IPR030489">
    <property type="entry name" value="TR_Rrf2-type_CS"/>
</dbReference>
<dbReference type="Pfam" id="PF02082">
    <property type="entry name" value="Rrf2"/>
    <property type="match status" value="1"/>
</dbReference>
<dbReference type="EMBL" id="LQYY01000124">
    <property type="protein sequence ID" value="KYD32098.1"/>
    <property type="molecule type" value="Genomic_DNA"/>
</dbReference>
<accession>A0A087LCJ2</accession>
<evidence type="ECO:0000256" key="1">
    <source>
        <dbReference type="ARBA" id="ARBA00023125"/>
    </source>
</evidence>
<name>A0A087LCJ2_GEOSE</name>
<dbReference type="PANTHER" id="PTHR33221:SF4">
    <property type="entry name" value="HTH-TYPE TRANSCRIPTIONAL REPRESSOR NSRR"/>
    <property type="match status" value="1"/>
</dbReference>
<dbReference type="InterPro" id="IPR036390">
    <property type="entry name" value="WH_DNA-bd_sf"/>
</dbReference>
<dbReference type="InterPro" id="IPR036388">
    <property type="entry name" value="WH-like_DNA-bd_sf"/>
</dbReference>
<dbReference type="PANTHER" id="PTHR33221">
    <property type="entry name" value="WINGED HELIX-TURN-HELIX TRANSCRIPTIONAL REGULATOR, RRF2 FAMILY"/>
    <property type="match status" value="1"/>
</dbReference>
<dbReference type="GO" id="GO:0003700">
    <property type="term" value="F:DNA-binding transcription factor activity"/>
    <property type="evidence" value="ECO:0007669"/>
    <property type="project" value="TreeGrafter"/>
</dbReference>
<gene>
    <name evidence="4" type="ORF">B4114_1475</name>
</gene>
<dbReference type="AlphaFoldDB" id="A0A087LCJ2"/>
<dbReference type="Proteomes" id="UP000075517">
    <property type="component" value="Unassembled WGS sequence"/>
</dbReference>
<evidence type="ECO:0000256" key="2">
    <source>
        <dbReference type="ARBA" id="ARBA00034078"/>
    </source>
</evidence>
<evidence type="ECO:0000256" key="3">
    <source>
        <dbReference type="ARBA" id="ARBA00040173"/>
    </source>
</evidence>